<keyword evidence="5 10" id="KW-0440">LIM domain</keyword>
<evidence type="ECO:0000256" key="7">
    <source>
        <dbReference type="ARBA" id="ARBA00023155"/>
    </source>
</evidence>
<organism evidence="15 16">
    <name type="scientific">Astyanax mexicanus</name>
    <name type="common">Blind cave fish</name>
    <name type="synonym">Astyanax fasciatus mexicanus</name>
    <dbReference type="NCBI Taxonomy" id="7994"/>
    <lineage>
        <taxon>Eukaryota</taxon>
        <taxon>Metazoa</taxon>
        <taxon>Chordata</taxon>
        <taxon>Craniata</taxon>
        <taxon>Vertebrata</taxon>
        <taxon>Euteleostomi</taxon>
        <taxon>Actinopterygii</taxon>
        <taxon>Neopterygii</taxon>
        <taxon>Teleostei</taxon>
        <taxon>Ostariophysi</taxon>
        <taxon>Characiformes</taxon>
        <taxon>Characoidei</taxon>
        <taxon>Acestrorhamphidae</taxon>
        <taxon>Acestrorhamphinae</taxon>
        <taxon>Astyanax</taxon>
    </lineage>
</organism>
<feature type="compositionally biased region" description="Basic and acidic residues" evidence="12">
    <location>
        <begin position="1"/>
        <end position="12"/>
    </location>
</feature>
<evidence type="ECO:0000256" key="1">
    <source>
        <dbReference type="ARBA" id="ARBA00004123"/>
    </source>
</evidence>
<reference evidence="15" key="4">
    <citation type="submission" date="2025-09" db="UniProtKB">
        <authorList>
            <consortium name="Ensembl"/>
        </authorList>
    </citation>
    <scope>IDENTIFICATION</scope>
</reference>
<dbReference type="InParanoid" id="W5LBP1"/>
<dbReference type="Pfam" id="PF00412">
    <property type="entry name" value="LIM"/>
    <property type="match status" value="2"/>
</dbReference>
<evidence type="ECO:0000313" key="16">
    <source>
        <dbReference type="Proteomes" id="UP000018467"/>
    </source>
</evidence>
<dbReference type="PANTHER" id="PTHR24208:SF117">
    <property type="entry name" value="LIM_HOMEOBOX PROTEIN LHX8"/>
    <property type="match status" value="1"/>
</dbReference>
<dbReference type="PROSITE" id="PS00478">
    <property type="entry name" value="LIM_DOMAIN_1"/>
    <property type="match status" value="2"/>
</dbReference>
<evidence type="ECO:0000259" key="14">
    <source>
        <dbReference type="PROSITE" id="PS50071"/>
    </source>
</evidence>
<dbReference type="Gene3D" id="2.10.110.10">
    <property type="entry name" value="Cysteine Rich Protein"/>
    <property type="match status" value="2"/>
</dbReference>
<comment type="subcellular location">
    <subcellularLocation>
        <location evidence="1 9 11">Nucleus</location>
    </subcellularLocation>
</comment>
<dbReference type="PROSITE" id="PS50023">
    <property type="entry name" value="LIM_DOMAIN_2"/>
    <property type="match status" value="1"/>
</dbReference>
<name>W5LBP1_ASTMX</name>
<dbReference type="PANTHER" id="PTHR24208">
    <property type="entry name" value="LIM/HOMEOBOX PROTEIN LHX"/>
    <property type="match status" value="1"/>
</dbReference>
<dbReference type="Ensembl" id="ENSAMXT00000017253.2">
    <property type="protein sequence ID" value="ENSAMXP00000017253.2"/>
    <property type="gene ID" value="ENSAMXG00000016758.2"/>
</dbReference>
<evidence type="ECO:0000256" key="3">
    <source>
        <dbReference type="ARBA" id="ARBA00022737"/>
    </source>
</evidence>
<dbReference type="InterPro" id="IPR050453">
    <property type="entry name" value="LIM_Homeobox_TF"/>
</dbReference>
<dbReference type="GO" id="GO:0000977">
    <property type="term" value="F:RNA polymerase II transcription regulatory region sequence-specific DNA binding"/>
    <property type="evidence" value="ECO:0007669"/>
    <property type="project" value="TreeGrafter"/>
</dbReference>
<feature type="DNA-binding region" description="Homeobox" evidence="9">
    <location>
        <begin position="178"/>
        <end position="237"/>
    </location>
</feature>
<evidence type="ECO:0000256" key="2">
    <source>
        <dbReference type="ARBA" id="ARBA00022723"/>
    </source>
</evidence>
<evidence type="ECO:0000256" key="5">
    <source>
        <dbReference type="ARBA" id="ARBA00023038"/>
    </source>
</evidence>
<dbReference type="InterPro" id="IPR001781">
    <property type="entry name" value="Znf_LIM"/>
</dbReference>
<keyword evidence="4 10" id="KW-0862">Zinc</keyword>
<dbReference type="InterPro" id="IPR017970">
    <property type="entry name" value="Homeobox_CS"/>
</dbReference>
<dbReference type="STRING" id="7994.ENSAMXP00000017253"/>
<keyword evidence="2 10" id="KW-0479">Metal-binding</keyword>
<accession>W5LBP1</accession>
<keyword evidence="6 9" id="KW-0238">DNA-binding</keyword>
<evidence type="ECO:0000256" key="6">
    <source>
        <dbReference type="ARBA" id="ARBA00023125"/>
    </source>
</evidence>
<evidence type="ECO:0000259" key="13">
    <source>
        <dbReference type="PROSITE" id="PS50023"/>
    </source>
</evidence>
<evidence type="ECO:0000256" key="8">
    <source>
        <dbReference type="ARBA" id="ARBA00023242"/>
    </source>
</evidence>
<feature type="domain" description="LIM zinc-binding" evidence="13">
    <location>
        <begin position="39"/>
        <end position="100"/>
    </location>
</feature>
<keyword evidence="7 9" id="KW-0371">Homeobox</keyword>
<dbReference type="PROSITE" id="PS50071">
    <property type="entry name" value="HOMEOBOX_2"/>
    <property type="match status" value="1"/>
</dbReference>
<evidence type="ECO:0000256" key="9">
    <source>
        <dbReference type="PROSITE-ProRule" id="PRU00108"/>
    </source>
</evidence>
<dbReference type="GO" id="GO:0021884">
    <property type="term" value="P:forebrain neuron development"/>
    <property type="evidence" value="ECO:0007669"/>
    <property type="project" value="TreeGrafter"/>
</dbReference>
<feature type="domain" description="Homeobox" evidence="14">
    <location>
        <begin position="176"/>
        <end position="236"/>
    </location>
</feature>
<dbReference type="SMART" id="SM00132">
    <property type="entry name" value="LIM"/>
    <property type="match status" value="2"/>
</dbReference>
<dbReference type="InterPro" id="IPR001356">
    <property type="entry name" value="HD"/>
</dbReference>
<dbReference type="PROSITE" id="PS00027">
    <property type="entry name" value="HOMEOBOX_1"/>
    <property type="match status" value="1"/>
</dbReference>
<dbReference type="Proteomes" id="UP000018467">
    <property type="component" value="Unassembled WGS sequence"/>
</dbReference>
<reference evidence="15" key="3">
    <citation type="submission" date="2025-08" db="UniProtKB">
        <authorList>
            <consortium name="Ensembl"/>
        </authorList>
    </citation>
    <scope>IDENTIFICATION</scope>
</reference>
<dbReference type="InterPro" id="IPR009057">
    <property type="entry name" value="Homeodomain-like_sf"/>
</dbReference>
<dbReference type="FunFam" id="1.10.10.60:FF:000050">
    <property type="entry name" value="LIM homeobox 6"/>
    <property type="match status" value="1"/>
</dbReference>
<reference evidence="16" key="2">
    <citation type="journal article" date="2014" name="Nat. Commun.">
        <title>The cavefish genome reveals candidate genes for eye loss.</title>
        <authorList>
            <person name="McGaugh S.E."/>
            <person name="Gross J.B."/>
            <person name="Aken B."/>
            <person name="Blin M."/>
            <person name="Borowsky R."/>
            <person name="Chalopin D."/>
            <person name="Hinaux H."/>
            <person name="Jeffery W.R."/>
            <person name="Keene A."/>
            <person name="Ma L."/>
            <person name="Minx P."/>
            <person name="Murphy D."/>
            <person name="O'Quin K.E."/>
            <person name="Retaux S."/>
            <person name="Rohner N."/>
            <person name="Searle S.M."/>
            <person name="Stahl B.A."/>
            <person name="Tabin C."/>
            <person name="Volff J.N."/>
            <person name="Yoshizawa M."/>
            <person name="Warren W.C."/>
        </authorList>
    </citation>
    <scope>NUCLEOTIDE SEQUENCE [LARGE SCALE GENOMIC DNA]</scope>
    <source>
        <strain evidence="16">female</strain>
    </source>
</reference>
<protein>
    <submittedName>
        <fullName evidence="15">LIM/homeobox protein Lhx8</fullName>
    </submittedName>
</protein>
<evidence type="ECO:0000313" key="15">
    <source>
        <dbReference type="Ensembl" id="ENSAMXP00000017253.2"/>
    </source>
</evidence>
<evidence type="ECO:0000256" key="4">
    <source>
        <dbReference type="ARBA" id="ARBA00022833"/>
    </source>
</evidence>
<evidence type="ECO:0000256" key="11">
    <source>
        <dbReference type="RuleBase" id="RU000682"/>
    </source>
</evidence>
<dbReference type="SUPFAM" id="SSF57716">
    <property type="entry name" value="Glucocorticoid receptor-like (DNA-binding domain)"/>
    <property type="match status" value="2"/>
</dbReference>
<dbReference type="Gene3D" id="1.10.10.60">
    <property type="entry name" value="Homeodomain-like"/>
    <property type="match status" value="1"/>
</dbReference>
<dbReference type="Bgee" id="ENSAMXG00000016758">
    <property type="expression patterns" value="Expressed in testis"/>
</dbReference>
<dbReference type="GO" id="GO:0046872">
    <property type="term" value="F:metal ion binding"/>
    <property type="evidence" value="ECO:0007669"/>
    <property type="project" value="UniProtKB-KW"/>
</dbReference>
<dbReference type="GO" id="GO:0005634">
    <property type="term" value="C:nucleus"/>
    <property type="evidence" value="ECO:0007669"/>
    <property type="project" value="UniProtKB-SubCell"/>
</dbReference>
<keyword evidence="3" id="KW-0677">Repeat</keyword>
<keyword evidence="8 9" id="KW-0539">Nucleus</keyword>
<dbReference type="Pfam" id="PF00046">
    <property type="entry name" value="Homeodomain"/>
    <property type="match status" value="1"/>
</dbReference>
<dbReference type="HOGENOM" id="CLU_027802_1_2_1"/>
<dbReference type="SMART" id="SM00389">
    <property type="entry name" value="HOX"/>
    <property type="match status" value="1"/>
</dbReference>
<dbReference type="eggNOG" id="KOG0490">
    <property type="taxonomic scope" value="Eukaryota"/>
</dbReference>
<proteinExistence type="predicted"/>
<dbReference type="AlphaFoldDB" id="W5LBP1"/>
<dbReference type="CDD" id="cd00086">
    <property type="entry name" value="homeodomain"/>
    <property type="match status" value="1"/>
</dbReference>
<evidence type="ECO:0000256" key="10">
    <source>
        <dbReference type="PROSITE-ProRule" id="PRU00125"/>
    </source>
</evidence>
<sequence>MDFHRRHEEPTKELSVSPLEGLPDQTEQNSPPTGPPDRPVCTRCCNTITDKYLLMVNGQSWHVHCLSCSVCHTALSGQTSCFIRDRKVYCKPHYYRKSHCACCGLPVQSSDWVRRVKGHVYHLACFSCSSCKRQLGTGEQIAVLQDTLLLCRTHYDCMQQQEKGKCGTPAGDAGAKPSKRARTSFTAQQLQIMQAQFVQDSSPDAQVLQTLSEQTGLNRRVIQVWFQNCRARHKKHVGLNHLYQHLWPVYTSTSLLSPTSTLNSPHCGAADMDAHLLCCSSLYHPNNHQLYPSTFAKHLQYTPGPLQHPQTAAVEL</sequence>
<dbReference type="SUPFAM" id="SSF46689">
    <property type="entry name" value="Homeodomain-like"/>
    <property type="match status" value="1"/>
</dbReference>
<feature type="region of interest" description="Disordered" evidence="12">
    <location>
        <begin position="1"/>
        <end position="37"/>
    </location>
</feature>
<dbReference type="GO" id="GO:0000981">
    <property type="term" value="F:DNA-binding transcription factor activity, RNA polymerase II-specific"/>
    <property type="evidence" value="ECO:0007669"/>
    <property type="project" value="InterPro"/>
</dbReference>
<reference evidence="16" key="1">
    <citation type="submission" date="2013-03" db="EMBL/GenBank/DDBJ databases">
        <authorList>
            <person name="Jeffery W."/>
            <person name="Warren W."/>
            <person name="Wilson R.K."/>
        </authorList>
    </citation>
    <scope>NUCLEOTIDE SEQUENCE</scope>
    <source>
        <strain evidence="16">female</strain>
    </source>
</reference>
<dbReference type="GeneTree" id="ENSGT00940000156200"/>
<keyword evidence="16" id="KW-1185">Reference proteome</keyword>
<evidence type="ECO:0000256" key="12">
    <source>
        <dbReference type="SAM" id="MobiDB-lite"/>
    </source>
</evidence>